<dbReference type="EMBL" id="FPIP01000005">
    <property type="protein sequence ID" value="SFW37450.1"/>
    <property type="molecule type" value="Genomic_DNA"/>
</dbReference>
<feature type="transmembrane region" description="Helical" evidence="1">
    <location>
        <begin position="240"/>
        <end position="263"/>
    </location>
</feature>
<reference evidence="2 3" key="1">
    <citation type="submission" date="2016-11" db="EMBL/GenBank/DDBJ databases">
        <authorList>
            <person name="Jaros S."/>
            <person name="Januszkiewicz K."/>
            <person name="Wedrychowicz H."/>
        </authorList>
    </citation>
    <scope>NUCLEOTIDE SEQUENCE [LARGE SCALE GENOMIC DNA]</scope>
    <source>
        <strain evidence="2 3">YL228</strain>
    </source>
</reference>
<feature type="transmembrane region" description="Helical" evidence="1">
    <location>
        <begin position="126"/>
        <end position="146"/>
    </location>
</feature>
<evidence type="ECO:0000313" key="3">
    <source>
        <dbReference type="Proteomes" id="UP000183461"/>
    </source>
</evidence>
<keyword evidence="1" id="KW-0472">Membrane</keyword>
<feature type="transmembrane region" description="Helical" evidence="1">
    <location>
        <begin position="96"/>
        <end position="114"/>
    </location>
</feature>
<proteinExistence type="predicted"/>
<evidence type="ECO:0000313" key="2">
    <source>
        <dbReference type="EMBL" id="SFW37450.1"/>
    </source>
</evidence>
<dbReference type="AlphaFoldDB" id="A0A1K1NPM4"/>
<dbReference type="Proteomes" id="UP000183461">
    <property type="component" value="Unassembled WGS sequence"/>
</dbReference>
<sequence>MKKYENDNMNYDENGNYYNSDNDSAYNGLAKTFEKILGILLLIWFAVTVILMIVLSQSSGKSNSWLIVILFFQLFAVFGIFGIVSELIKKQRFQAGLLLPLIIGAGGCIVTLLIHNSEGEKREFILKLLAVLFPLIFAVIGIGIVVDSLRAKYHTKKVCTEPITAKCVDVSTNSTTVNGRTTYKYVPTYEYEYEGVQYTSTAYKTPEDRIIGDNYEILVNPNKPREIYDATSVDAGAASIVLTALFLIGLPAAISALAAYYLLIAP</sequence>
<keyword evidence="1" id="KW-0812">Transmembrane</keyword>
<protein>
    <submittedName>
        <fullName evidence="2">GPR1/FUN34/yaaH family protein</fullName>
    </submittedName>
</protein>
<organism evidence="2 3">
    <name type="scientific">Ruminococcus flavefaciens</name>
    <dbReference type="NCBI Taxonomy" id="1265"/>
    <lineage>
        <taxon>Bacteria</taxon>
        <taxon>Bacillati</taxon>
        <taxon>Bacillota</taxon>
        <taxon>Clostridia</taxon>
        <taxon>Eubacteriales</taxon>
        <taxon>Oscillospiraceae</taxon>
        <taxon>Ruminococcus</taxon>
    </lineage>
</organism>
<dbReference type="RefSeq" id="WP_072300402.1">
    <property type="nucleotide sequence ID" value="NZ_FPIP01000005.1"/>
</dbReference>
<keyword evidence="1" id="KW-1133">Transmembrane helix</keyword>
<evidence type="ECO:0000256" key="1">
    <source>
        <dbReference type="SAM" id="Phobius"/>
    </source>
</evidence>
<accession>A0A1K1NPM4</accession>
<feature type="transmembrane region" description="Helical" evidence="1">
    <location>
        <begin position="64"/>
        <end position="84"/>
    </location>
</feature>
<feature type="transmembrane region" description="Helical" evidence="1">
    <location>
        <begin position="36"/>
        <end position="58"/>
    </location>
</feature>
<name>A0A1K1NPM4_RUMFL</name>
<gene>
    <name evidence="2" type="ORF">SAMN02910280_2165</name>
</gene>